<dbReference type="OrthoDB" id="5987198at2759"/>
<protein>
    <submittedName>
        <fullName evidence="1">Kinase-like protein</fullName>
    </submittedName>
</protein>
<dbReference type="EMBL" id="JACAZH010000007">
    <property type="protein sequence ID" value="KAF7363688.1"/>
    <property type="molecule type" value="Genomic_DNA"/>
</dbReference>
<dbReference type="Proteomes" id="UP000623467">
    <property type="component" value="Unassembled WGS sequence"/>
</dbReference>
<dbReference type="AlphaFoldDB" id="A0A8H7D9D5"/>
<keyword evidence="1" id="KW-0808">Transferase</keyword>
<accession>A0A8H7D9D5</accession>
<keyword evidence="1" id="KW-0418">Kinase</keyword>
<name>A0A8H7D9D5_9AGAR</name>
<organism evidence="1 2">
    <name type="scientific">Mycena sanguinolenta</name>
    <dbReference type="NCBI Taxonomy" id="230812"/>
    <lineage>
        <taxon>Eukaryota</taxon>
        <taxon>Fungi</taxon>
        <taxon>Dikarya</taxon>
        <taxon>Basidiomycota</taxon>
        <taxon>Agaricomycotina</taxon>
        <taxon>Agaricomycetes</taxon>
        <taxon>Agaricomycetidae</taxon>
        <taxon>Agaricales</taxon>
        <taxon>Marasmiineae</taxon>
        <taxon>Mycenaceae</taxon>
        <taxon>Mycena</taxon>
    </lineage>
</organism>
<evidence type="ECO:0000313" key="2">
    <source>
        <dbReference type="Proteomes" id="UP000623467"/>
    </source>
</evidence>
<sequence>MLDPRNMYPDGFYTGFFLYDHRKRDFTGCEEVHAHAALVERLGTVLVPYIIGGDEGVPETKTVLRTGQLLYADPFASDVWWVGNVLRKYVQRCTGLDFLTPHLDEMCHENPEDRLTMAAAEAQFGEILQAQPWWRLRRLTIRKKNHFLRLLQALQDNFPPATESFPNRAQNVASVSVHTLDL</sequence>
<proteinExistence type="predicted"/>
<evidence type="ECO:0000313" key="1">
    <source>
        <dbReference type="EMBL" id="KAF7363688.1"/>
    </source>
</evidence>
<dbReference type="GO" id="GO:0016301">
    <property type="term" value="F:kinase activity"/>
    <property type="evidence" value="ECO:0007669"/>
    <property type="project" value="UniProtKB-KW"/>
</dbReference>
<gene>
    <name evidence="1" type="ORF">MSAN_01026500</name>
</gene>
<reference evidence="1" key="1">
    <citation type="submission" date="2020-05" db="EMBL/GenBank/DDBJ databases">
        <title>Mycena genomes resolve the evolution of fungal bioluminescence.</title>
        <authorList>
            <person name="Tsai I.J."/>
        </authorList>
    </citation>
    <scope>NUCLEOTIDE SEQUENCE</scope>
    <source>
        <strain evidence="1">160909Yilan</strain>
    </source>
</reference>
<comment type="caution">
    <text evidence="1">The sequence shown here is derived from an EMBL/GenBank/DDBJ whole genome shotgun (WGS) entry which is preliminary data.</text>
</comment>
<keyword evidence="2" id="KW-1185">Reference proteome</keyword>